<protein>
    <submittedName>
        <fullName evidence="3">Glycosyltransferase family 25 protein</fullName>
    </submittedName>
</protein>
<keyword evidence="5" id="KW-1185">Reference proteome</keyword>
<organism evidence="3 4">
    <name type="scientific">Helicobacter cappadocius</name>
    <dbReference type="NCBI Taxonomy" id="3063998"/>
    <lineage>
        <taxon>Bacteria</taxon>
        <taxon>Pseudomonadati</taxon>
        <taxon>Campylobacterota</taxon>
        <taxon>Epsilonproteobacteria</taxon>
        <taxon>Campylobacterales</taxon>
        <taxon>Helicobacteraceae</taxon>
        <taxon>Helicobacter</taxon>
    </lineage>
</organism>
<reference evidence="3 5" key="1">
    <citation type="submission" date="2023-07" db="EMBL/GenBank/DDBJ databases">
        <title>Unpublished Manusciprt.</title>
        <authorList>
            <person name="Aydin F."/>
            <person name="Tarhane S."/>
            <person name="Saticioglu I.B."/>
            <person name="Karakaya E."/>
            <person name="Abay S."/>
            <person name="Guran O."/>
            <person name="Bozkurt E."/>
            <person name="Uzum N."/>
            <person name="Olgun K."/>
            <person name="Jablonski D."/>
        </authorList>
    </citation>
    <scope>NUCLEOTIDE SEQUENCE</scope>
    <source>
        <strain evidence="5">faydin-H75</strain>
        <strain evidence="3">Faydin-H76</strain>
    </source>
</reference>
<proteinExistence type="predicted"/>
<evidence type="ECO:0000313" key="2">
    <source>
        <dbReference type="EMBL" id="MDO7253568.1"/>
    </source>
</evidence>
<dbReference type="Pfam" id="PF01755">
    <property type="entry name" value="Glyco_transf_25"/>
    <property type="match status" value="1"/>
</dbReference>
<dbReference type="AlphaFoldDB" id="A0AA90TC58"/>
<gene>
    <name evidence="2" type="ORF">Q5I04_06550</name>
    <name evidence="3" type="ORF">Q5I06_06880</name>
</gene>
<evidence type="ECO:0000313" key="5">
    <source>
        <dbReference type="Proteomes" id="UP001240777"/>
    </source>
</evidence>
<reference evidence="2" key="2">
    <citation type="submission" date="2023-07" db="EMBL/GenBank/DDBJ databases">
        <authorList>
            <person name="Aydin F."/>
            <person name="Tarhane S."/>
            <person name="Saticioglu I.B."/>
            <person name="Karakaya E."/>
            <person name="Abay S."/>
            <person name="Guran O."/>
            <person name="Bozkurt E."/>
            <person name="Uzum N."/>
            <person name="Olgun K."/>
            <person name="Jablonski D."/>
        </authorList>
    </citation>
    <scope>NUCLEOTIDE SEQUENCE</scope>
    <source>
        <strain evidence="2">Faydin-H75</strain>
    </source>
</reference>
<dbReference type="EMBL" id="JAUPEV010000010">
    <property type="protein sequence ID" value="MDO7253568.1"/>
    <property type="molecule type" value="Genomic_DNA"/>
</dbReference>
<evidence type="ECO:0000259" key="1">
    <source>
        <dbReference type="Pfam" id="PF01755"/>
    </source>
</evidence>
<evidence type="ECO:0000313" key="4">
    <source>
        <dbReference type="Proteomes" id="UP001177258"/>
    </source>
</evidence>
<accession>A0AA90TC58</accession>
<dbReference type="EMBL" id="JAUYZK010000010">
    <property type="protein sequence ID" value="MDP2539496.1"/>
    <property type="molecule type" value="Genomic_DNA"/>
</dbReference>
<dbReference type="Proteomes" id="UP001177258">
    <property type="component" value="Unassembled WGS sequence"/>
</dbReference>
<evidence type="ECO:0000313" key="3">
    <source>
        <dbReference type="EMBL" id="MDP2539496.1"/>
    </source>
</evidence>
<name>A0AA90TC58_9HELI</name>
<feature type="domain" description="Glycosyl transferase family 25" evidence="1">
    <location>
        <begin position="2"/>
        <end position="176"/>
    </location>
</feature>
<dbReference type="RefSeq" id="WP_305517410.1">
    <property type="nucleotide sequence ID" value="NZ_JAUPEV010000010.1"/>
</dbReference>
<dbReference type="Proteomes" id="UP001240777">
    <property type="component" value="Unassembled WGS sequence"/>
</dbReference>
<sequence length="247" mass="29299">MKIFIINLDRAKDRKEFMQNQINKLSDLQQVEFIFFDAIDAKNNEHHSFDKYYCSFLTKLYRAKDSTEGEKACYASHFSLWQKCVELDEPIVILEDDIELLPEFIEGIKRIFSSSYEYVRLVVTDKPKNPFIPIQNSFVMTYDELAGAQGYYLTPKGAKKFIKGSKYWVLPVDNYMDRISMHGVKTILHIPFLIKGDEQMGENTTIPNRYNKNLKKPFFWKMLREMYRFFIQIKQNLYVILCKQGLL</sequence>
<comment type="caution">
    <text evidence="3">The sequence shown here is derived from an EMBL/GenBank/DDBJ whole genome shotgun (WGS) entry which is preliminary data.</text>
</comment>
<dbReference type="InterPro" id="IPR002654">
    <property type="entry name" value="Glyco_trans_25"/>
</dbReference>
<reference evidence="2 4" key="3">
    <citation type="journal article" date="2024" name="Syst. Appl. Microbiol.">
        <title>Helicobacter cappadocius sp. nov., from lizards: The first psychrotrophic Helicobacter species.</title>
        <authorList>
            <person name="Aydin F."/>
            <person name="Tarhane S."/>
            <person name="Karakaya E."/>
            <person name="Abay S."/>
            <person name="Kayman T."/>
            <person name="Guran O."/>
            <person name="Bozkurt E."/>
            <person name="Uzum N."/>
            <person name="Avci A."/>
            <person name="Olgun K."/>
            <person name="Jablonski D."/>
            <person name="Guran C."/>
            <person name="Burcin Saticioglu I."/>
        </authorList>
    </citation>
    <scope>NUCLEOTIDE SEQUENCE [LARGE SCALE GENOMIC DNA]</scope>
    <source>
        <strain evidence="2">Faydin-H75</strain>
        <strain evidence="4">faydin-H76</strain>
    </source>
</reference>
<dbReference type="CDD" id="cd06532">
    <property type="entry name" value="Glyco_transf_25"/>
    <property type="match status" value="1"/>
</dbReference>